<evidence type="ECO:0000313" key="1">
    <source>
        <dbReference type="EMBL" id="KAK3713514.1"/>
    </source>
</evidence>
<comment type="caution">
    <text evidence="1">The sequence shown here is derived from an EMBL/GenBank/DDBJ whole genome shotgun (WGS) entry which is preliminary data.</text>
</comment>
<name>A0ACC3NB95_9PEZI</name>
<keyword evidence="2" id="KW-1185">Reference proteome</keyword>
<evidence type="ECO:0000313" key="2">
    <source>
        <dbReference type="Proteomes" id="UP001281147"/>
    </source>
</evidence>
<dbReference type="Proteomes" id="UP001281147">
    <property type="component" value="Unassembled WGS sequence"/>
</dbReference>
<reference evidence="1" key="1">
    <citation type="submission" date="2023-07" db="EMBL/GenBank/DDBJ databases">
        <title>Black Yeasts Isolated from many extreme environments.</title>
        <authorList>
            <person name="Coleine C."/>
            <person name="Stajich J.E."/>
            <person name="Selbmann L."/>
        </authorList>
    </citation>
    <scope>NUCLEOTIDE SEQUENCE</scope>
    <source>
        <strain evidence="1">CCFEE 5714</strain>
    </source>
</reference>
<sequence>MFSKFLLLGAFASYVVAQSQVLFFTNVPNPVTDGEPQAILWSSNDTQSPVTILLRKGISTNLKTVSTLTNDATGGTFIWTPPASLPNGNDYALQIKQGSEMNYYGPFSVQGAIPASVSQASASPTLMPTTSAHSNATINSTITMTGTGISMGTATTIHRNTTMSSPTLTPTKSRKPTTNMASSTDASSQTSSAGGAGGASAIPTGGASALAFTTGSSLILALGAVAAMLYLQ</sequence>
<proteinExistence type="predicted"/>
<dbReference type="EMBL" id="JAUTXU010000062">
    <property type="protein sequence ID" value="KAK3713514.1"/>
    <property type="molecule type" value="Genomic_DNA"/>
</dbReference>
<protein>
    <submittedName>
        <fullName evidence="1">Uncharacterized protein</fullName>
    </submittedName>
</protein>
<gene>
    <name evidence="1" type="ORF">LTR37_008472</name>
</gene>
<accession>A0ACC3NB95</accession>
<organism evidence="1 2">
    <name type="scientific">Vermiconidia calcicola</name>
    <dbReference type="NCBI Taxonomy" id="1690605"/>
    <lineage>
        <taxon>Eukaryota</taxon>
        <taxon>Fungi</taxon>
        <taxon>Dikarya</taxon>
        <taxon>Ascomycota</taxon>
        <taxon>Pezizomycotina</taxon>
        <taxon>Dothideomycetes</taxon>
        <taxon>Dothideomycetidae</taxon>
        <taxon>Mycosphaerellales</taxon>
        <taxon>Extremaceae</taxon>
        <taxon>Vermiconidia</taxon>
    </lineage>
</organism>